<dbReference type="SMART" id="SM00490">
    <property type="entry name" value="HELICc"/>
    <property type="match status" value="1"/>
</dbReference>
<dbReference type="GO" id="GO:0003677">
    <property type="term" value="F:DNA binding"/>
    <property type="evidence" value="ECO:0007669"/>
    <property type="project" value="InterPro"/>
</dbReference>
<dbReference type="SUPFAM" id="SSF52540">
    <property type="entry name" value="P-loop containing nucleoside triphosphate hydrolases"/>
    <property type="match status" value="1"/>
</dbReference>
<protein>
    <recommendedName>
        <fullName evidence="8">DNA 3'-5' helicase</fullName>
        <ecNumber evidence="8">5.6.2.4</ecNumber>
    </recommendedName>
</protein>
<evidence type="ECO:0000256" key="7">
    <source>
        <dbReference type="ARBA" id="ARBA00034617"/>
    </source>
</evidence>
<dbReference type="Pfam" id="PF16203">
    <property type="entry name" value="ERCC3_RAD25_C"/>
    <property type="match status" value="1"/>
</dbReference>
<evidence type="ECO:0000256" key="6">
    <source>
        <dbReference type="ARBA" id="ARBA00023235"/>
    </source>
</evidence>
<dbReference type="GO" id="GO:0006367">
    <property type="term" value="P:transcription initiation at RNA polymerase II promoter"/>
    <property type="evidence" value="ECO:0007669"/>
    <property type="project" value="TreeGrafter"/>
</dbReference>
<dbReference type="EC" id="5.6.2.4" evidence="8"/>
<evidence type="ECO:0000256" key="3">
    <source>
        <dbReference type="ARBA" id="ARBA00022801"/>
    </source>
</evidence>
<dbReference type="InterPro" id="IPR001650">
    <property type="entry name" value="Helicase_C-like"/>
</dbReference>
<comment type="similarity">
    <text evidence="1">Belongs to the helicase family. RAD25/XPB subfamily.</text>
</comment>
<dbReference type="Pfam" id="PF04851">
    <property type="entry name" value="ResIII"/>
    <property type="match status" value="1"/>
</dbReference>
<dbReference type="GO" id="GO:0097550">
    <property type="term" value="C:transcription preinitiation complex"/>
    <property type="evidence" value="ECO:0007669"/>
    <property type="project" value="TreeGrafter"/>
</dbReference>
<dbReference type="AlphaFoldDB" id="A0A146K5P2"/>
<keyword evidence="3" id="KW-0378">Hydrolase</keyword>
<evidence type="ECO:0000259" key="10">
    <source>
        <dbReference type="PROSITE" id="PS51192"/>
    </source>
</evidence>
<dbReference type="GO" id="GO:0005524">
    <property type="term" value="F:ATP binding"/>
    <property type="evidence" value="ECO:0007669"/>
    <property type="project" value="UniProtKB-KW"/>
</dbReference>
<evidence type="ECO:0000256" key="5">
    <source>
        <dbReference type="ARBA" id="ARBA00022840"/>
    </source>
</evidence>
<evidence type="ECO:0000259" key="11">
    <source>
        <dbReference type="PROSITE" id="PS51194"/>
    </source>
</evidence>
<proteinExistence type="inferred from homology"/>
<comment type="catalytic activity">
    <reaction evidence="7">
        <text>Couples ATP hydrolysis with the unwinding of duplex DNA by translocating in the 3'-5' direction.</text>
        <dbReference type="EC" id="5.6.2.4"/>
    </reaction>
</comment>
<feature type="non-terminal residue" evidence="12">
    <location>
        <position position="1"/>
    </location>
</feature>
<keyword evidence="2" id="KW-0547">Nucleotide-binding</keyword>
<gene>
    <name evidence="12" type="ORF">TPC1_17252</name>
</gene>
<keyword evidence="5" id="KW-0067">ATP-binding</keyword>
<evidence type="ECO:0000256" key="1">
    <source>
        <dbReference type="ARBA" id="ARBA00006637"/>
    </source>
</evidence>
<dbReference type="PROSITE" id="PS51192">
    <property type="entry name" value="HELICASE_ATP_BIND_1"/>
    <property type="match status" value="1"/>
</dbReference>
<dbReference type="PANTHER" id="PTHR11274:SF0">
    <property type="entry name" value="GENERAL TRANSCRIPTION AND DNA REPAIR FACTOR IIH HELICASE SUBUNIT XPB"/>
    <property type="match status" value="1"/>
</dbReference>
<dbReference type="PROSITE" id="PS51194">
    <property type="entry name" value="HELICASE_CTER"/>
    <property type="match status" value="1"/>
</dbReference>
<dbReference type="PANTHER" id="PTHR11274">
    <property type="entry name" value="RAD25/XP-B DNA REPAIR HELICASE"/>
    <property type="match status" value="1"/>
</dbReference>
<feature type="domain" description="Helicase C-terminal" evidence="11">
    <location>
        <begin position="255"/>
        <end position="408"/>
    </location>
</feature>
<dbReference type="GO" id="GO:0005675">
    <property type="term" value="C:transcription factor TFIIH holo complex"/>
    <property type="evidence" value="ECO:0007669"/>
    <property type="project" value="TreeGrafter"/>
</dbReference>
<evidence type="ECO:0000313" key="12">
    <source>
        <dbReference type="EMBL" id="JAP91204.1"/>
    </source>
</evidence>
<keyword evidence="4 12" id="KW-0347">Helicase</keyword>
<dbReference type="GO" id="GO:0016787">
    <property type="term" value="F:hydrolase activity"/>
    <property type="evidence" value="ECO:0007669"/>
    <property type="project" value="UniProtKB-KW"/>
</dbReference>
<dbReference type="InterPro" id="IPR006935">
    <property type="entry name" value="Helicase/UvrB_N"/>
</dbReference>
<reference evidence="12" key="1">
    <citation type="submission" date="2015-07" db="EMBL/GenBank/DDBJ databases">
        <title>Adaptation to a free-living lifestyle via gene acquisitions in the diplomonad Trepomonas sp. PC1.</title>
        <authorList>
            <person name="Xu F."/>
            <person name="Jerlstrom-Hultqvist J."/>
            <person name="Kolisko M."/>
            <person name="Simpson A.G.B."/>
            <person name="Roger A.J."/>
            <person name="Svard S.G."/>
            <person name="Andersson J.O."/>
        </authorList>
    </citation>
    <scope>NUCLEOTIDE SEQUENCE</scope>
    <source>
        <strain evidence="12">PC1</strain>
    </source>
</reference>
<evidence type="ECO:0000256" key="2">
    <source>
        <dbReference type="ARBA" id="ARBA00022741"/>
    </source>
</evidence>
<dbReference type="Gene3D" id="3.40.50.300">
    <property type="entry name" value="P-loop containing nucleotide triphosphate hydrolases"/>
    <property type="match status" value="2"/>
</dbReference>
<comment type="catalytic activity">
    <reaction evidence="9">
        <text>ATP + H2O = ADP + phosphate + H(+)</text>
        <dbReference type="Rhea" id="RHEA:13065"/>
        <dbReference type="ChEBI" id="CHEBI:15377"/>
        <dbReference type="ChEBI" id="CHEBI:15378"/>
        <dbReference type="ChEBI" id="CHEBI:30616"/>
        <dbReference type="ChEBI" id="CHEBI:43474"/>
        <dbReference type="ChEBI" id="CHEBI:456216"/>
        <dbReference type="EC" id="5.6.2.4"/>
    </reaction>
</comment>
<organism evidence="12">
    <name type="scientific">Trepomonas sp. PC1</name>
    <dbReference type="NCBI Taxonomy" id="1076344"/>
    <lineage>
        <taxon>Eukaryota</taxon>
        <taxon>Metamonada</taxon>
        <taxon>Diplomonadida</taxon>
        <taxon>Hexamitidae</taxon>
        <taxon>Hexamitinae</taxon>
        <taxon>Trepomonas</taxon>
    </lineage>
</organism>
<dbReference type="InterPro" id="IPR027417">
    <property type="entry name" value="P-loop_NTPase"/>
</dbReference>
<dbReference type="InterPro" id="IPR014001">
    <property type="entry name" value="Helicase_ATP-bd"/>
</dbReference>
<feature type="non-terminal residue" evidence="12">
    <location>
        <position position="436"/>
    </location>
</feature>
<dbReference type="GO" id="GO:0000112">
    <property type="term" value="C:nucleotide-excision repair factor 3 complex"/>
    <property type="evidence" value="ECO:0007669"/>
    <property type="project" value="TreeGrafter"/>
</dbReference>
<dbReference type="InterPro" id="IPR050615">
    <property type="entry name" value="ATP-dep_DNA_Helicase"/>
</dbReference>
<dbReference type="GO" id="GO:0043138">
    <property type="term" value="F:3'-5' DNA helicase activity"/>
    <property type="evidence" value="ECO:0007669"/>
    <property type="project" value="UniProtKB-EC"/>
</dbReference>
<accession>A0A146K5P2</accession>
<feature type="domain" description="Helicase ATP-binding" evidence="10">
    <location>
        <begin position="1"/>
        <end position="118"/>
    </location>
</feature>
<name>A0A146K5P2_9EUKA</name>
<evidence type="ECO:0000256" key="9">
    <source>
        <dbReference type="ARBA" id="ARBA00048988"/>
    </source>
</evidence>
<keyword evidence="6" id="KW-0413">Isomerase</keyword>
<evidence type="ECO:0000256" key="4">
    <source>
        <dbReference type="ARBA" id="ARBA00022806"/>
    </source>
</evidence>
<dbReference type="EMBL" id="GDID01005402">
    <property type="protein sequence ID" value="JAP91204.1"/>
    <property type="molecule type" value="Transcribed_RNA"/>
</dbReference>
<sequence length="436" mass="50693">RIFVFRSSDEENQVNKPLFRPGYHTVFISTYNMLSNDLKNATKYARVIRQLVKSICWGIVLFDEAHQMYAHTFRTLFIRDLTQDDNFIRSYCKVGLTATPLREDQELTKLSFQLGCKLFESNWSDLSKQGFIADLNCVEVKCSITKFFYQKYLMCMNQKNIGDLYQSNWFIQMQNDQRLVIQKDPLQKEFLIPNIYQLKQLLYDQNTQNKANSLIGVQTQSLIINAEIKPDSKFLTSLAKNFAIFNPEKLKMASLLKNYHVAQGHQVLIFCDSVVAAQVYAKLLKIPCIMGDVPNSEREAVVEAFKERKINCFLLTRVGDTSLDLPDANVLIEVDWQAKARRQEVQRMGRISRPKASGYQGFFYILVSEATSDVESAEARRTYLTTNQGYSYSAIDAKEIEHYMKEKKVNVDVGLQNMKEKDYYHEILFQLWNKKE</sequence>
<dbReference type="InterPro" id="IPR032438">
    <property type="entry name" value="ERCC3_RAD25_C"/>
</dbReference>
<evidence type="ECO:0000256" key="8">
    <source>
        <dbReference type="ARBA" id="ARBA00034808"/>
    </source>
</evidence>